<dbReference type="Proteomes" id="UP000652761">
    <property type="component" value="Unassembled WGS sequence"/>
</dbReference>
<evidence type="ECO:0000313" key="2">
    <source>
        <dbReference type="Proteomes" id="UP000652761"/>
    </source>
</evidence>
<comment type="caution">
    <text evidence="1">The sequence shown here is derived from an EMBL/GenBank/DDBJ whole genome shotgun (WGS) entry which is preliminary data.</text>
</comment>
<accession>A0A843V287</accession>
<organism evidence="1 2">
    <name type="scientific">Colocasia esculenta</name>
    <name type="common">Wild taro</name>
    <name type="synonym">Arum esculentum</name>
    <dbReference type="NCBI Taxonomy" id="4460"/>
    <lineage>
        <taxon>Eukaryota</taxon>
        <taxon>Viridiplantae</taxon>
        <taxon>Streptophyta</taxon>
        <taxon>Embryophyta</taxon>
        <taxon>Tracheophyta</taxon>
        <taxon>Spermatophyta</taxon>
        <taxon>Magnoliopsida</taxon>
        <taxon>Liliopsida</taxon>
        <taxon>Araceae</taxon>
        <taxon>Aroideae</taxon>
        <taxon>Colocasieae</taxon>
        <taxon>Colocasia</taxon>
    </lineage>
</organism>
<evidence type="ECO:0000313" key="1">
    <source>
        <dbReference type="EMBL" id="MQL92452.1"/>
    </source>
</evidence>
<protein>
    <submittedName>
        <fullName evidence="1">Uncharacterized protein</fullName>
    </submittedName>
</protein>
<proteinExistence type="predicted"/>
<dbReference type="AlphaFoldDB" id="A0A843V287"/>
<reference evidence="1" key="1">
    <citation type="submission" date="2017-07" db="EMBL/GenBank/DDBJ databases">
        <title>Taro Niue Genome Assembly and Annotation.</title>
        <authorList>
            <person name="Atibalentja N."/>
            <person name="Keating K."/>
            <person name="Fields C.J."/>
        </authorList>
    </citation>
    <scope>NUCLEOTIDE SEQUENCE</scope>
    <source>
        <strain evidence="1">Niue_2</strain>
        <tissue evidence="1">Leaf</tissue>
    </source>
</reference>
<dbReference type="OrthoDB" id="1856718at2759"/>
<sequence>MTAEAAVMEPPWMAAGCQNSPLPANEFFHNYEIGSGGHGMQSREILGLGPSPRNEMAEMSSGFRQGCQLGSSSGRVVRTPYLPEYHLSAFDPWLSSLWTALHLLDPIILPRGKGDLDGLDVLDPPKFEVIIHSVNKMIETGKSVSSDLKYFQNQVARARSMSPAQSRYIGSNPQYLLQMITNQKLTKHGTDKDVRHLEFESLSFVSPFSFH</sequence>
<dbReference type="EMBL" id="NMUH01001449">
    <property type="protein sequence ID" value="MQL92452.1"/>
    <property type="molecule type" value="Genomic_DNA"/>
</dbReference>
<keyword evidence="2" id="KW-1185">Reference proteome</keyword>
<gene>
    <name evidence="1" type="ORF">Taro_025091</name>
</gene>
<name>A0A843V287_COLES</name>